<feature type="compositionally biased region" description="Polar residues" evidence="1">
    <location>
        <begin position="131"/>
        <end position="143"/>
    </location>
</feature>
<feature type="region of interest" description="Disordered" evidence="1">
    <location>
        <begin position="128"/>
        <end position="172"/>
    </location>
</feature>
<feature type="compositionally biased region" description="Polar residues" evidence="1">
    <location>
        <begin position="72"/>
        <end position="96"/>
    </location>
</feature>
<sequence length="172" mass="19342">MHSGNSQQAAPNNTGAQAREQRPQVQHSFPPLSHPYNEDRRHDSHVGETAPLLTFGPLPPYMPAQQQSSQQMNGLQNYYTHPQQQPQMNQRSNASGKNVAYYDPRTKLYYTAVGTLWSSIERISIIGEVPETSQPAKQPSRSSVPKEKEGERLSKRPAGRDDDQPRKKPKIA</sequence>
<dbReference type="AlphaFoldDB" id="A0A1D9Q0A4"/>
<dbReference type="RefSeq" id="XP_001585690.1">
    <property type="nucleotide sequence ID" value="XM_001585640.1"/>
</dbReference>
<dbReference type="Proteomes" id="UP000177798">
    <property type="component" value="Chromosome 3"/>
</dbReference>
<evidence type="ECO:0000313" key="3">
    <source>
        <dbReference type="Proteomes" id="UP000177798"/>
    </source>
</evidence>
<organism evidence="2 3">
    <name type="scientific">Sclerotinia sclerotiorum (strain ATCC 18683 / 1980 / Ss-1)</name>
    <name type="common">White mold</name>
    <name type="synonym">Whetzelinia sclerotiorum</name>
    <dbReference type="NCBI Taxonomy" id="665079"/>
    <lineage>
        <taxon>Eukaryota</taxon>
        <taxon>Fungi</taxon>
        <taxon>Dikarya</taxon>
        <taxon>Ascomycota</taxon>
        <taxon>Pezizomycotina</taxon>
        <taxon>Leotiomycetes</taxon>
        <taxon>Helotiales</taxon>
        <taxon>Sclerotiniaceae</taxon>
        <taxon>Sclerotinia</taxon>
    </lineage>
</organism>
<reference evidence="3" key="1">
    <citation type="journal article" date="2017" name="Genome Biol. Evol.">
        <title>The complete genome sequence of the phytopathogenic fungus Sclerotinia sclerotiorum reveals insights into the genome architecture of broad host range pathogens.</title>
        <authorList>
            <person name="Derbyshire M."/>
            <person name="Denton-Giles M."/>
            <person name="Hegedus D."/>
            <person name="Seifbarghy S."/>
            <person name="Rollins J."/>
            <person name="van Kan J."/>
            <person name="Seidl M.F."/>
            <person name="Faino L."/>
            <person name="Mbengue M."/>
            <person name="Navaud O."/>
            <person name="Raffaele S."/>
            <person name="Hammond-Kosack K."/>
            <person name="Heard S."/>
            <person name="Oliver R."/>
        </authorList>
    </citation>
    <scope>NUCLEOTIDE SEQUENCE [LARGE SCALE GENOMIC DNA]</scope>
    <source>
        <strain evidence="3">ATCC 18683 / 1980 / Ss-1</strain>
    </source>
</reference>
<dbReference type="OrthoDB" id="10571155at2759"/>
<accession>A0A1D9Q0A4</accession>
<dbReference type="KEGG" id="ssl:SS1G_13206"/>
<evidence type="ECO:0000313" key="2">
    <source>
        <dbReference type="EMBL" id="APA08289.1"/>
    </source>
</evidence>
<evidence type="ECO:0000256" key="1">
    <source>
        <dbReference type="SAM" id="MobiDB-lite"/>
    </source>
</evidence>
<dbReference type="VEuPathDB" id="FungiDB:sscle_03g030590"/>
<feature type="region of interest" description="Disordered" evidence="1">
    <location>
        <begin position="1"/>
        <end position="98"/>
    </location>
</feature>
<gene>
    <name evidence="2" type="ORF">sscle_03g030590</name>
</gene>
<feature type="compositionally biased region" description="Basic and acidic residues" evidence="1">
    <location>
        <begin position="144"/>
        <end position="166"/>
    </location>
</feature>
<proteinExistence type="predicted"/>
<name>A0A1D9Q0A4_SCLS1</name>
<feature type="compositionally biased region" description="Basic and acidic residues" evidence="1">
    <location>
        <begin position="36"/>
        <end position="46"/>
    </location>
</feature>
<dbReference type="EMBL" id="CP017816">
    <property type="protein sequence ID" value="APA08289.1"/>
    <property type="molecule type" value="Genomic_DNA"/>
</dbReference>
<protein>
    <submittedName>
        <fullName evidence="2">Uncharacterized protein</fullName>
    </submittedName>
</protein>
<feature type="compositionally biased region" description="Polar residues" evidence="1">
    <location>
        <begin position="1"/>
        <end position="16"/>
    </location>
</feature>